<evidence type="ECO:0000313" key="16">
    <source>
        <dbReference type="EMBL" id="GGG34079.1"/>
    </source>
</evidence>
<evidence type="ECO:0000256" key="7">
    <source>
        <dbReference type="ARBA" id="ARBA00022827"/>
    </source>
</evidence>
<keyword evidence="17" id="KW-1185">Reference proteome</keyword>
<dbReference type="InterPro" id="IPR017927">
    <property type="entry name" value="FAD-bd_FR_type"/>
</dbReference>
<evidence type="ECO:0000256" key="11">
    <source>
        <dbReference type="ARBA" id="ARBA00023014"/>
    </source>
</evidence>
<feature type="transmembrane region" description="Helical" evidence="13">
    <location>
        <begin position="149"/>
        <end position="169"/>
    </location>
</feature>
<dbReference type="PROSITE" id="PS51384">
    <property type="entry name" value="FAD_FR"/>
    <property type="match status" value="1"/>
</dbReference>
<dbReference type="GO" id="GO:0016020">
    <property type="term" value="C:membrane"/>
    <property type="evidence" value="ECO:0007669"/>
    <property type="project" value="UniProtKB-SubCell"/>
</dbReference>
<reference evidence="16 17" key="1">
    <citation type="journal article" date="2014" name="Int. J. Syst. Evol. Microbiol.">
        <title>Complete genome sequence of Corynebacterium casei LMG S-19264T (=DSM 44701T), isolated from a smear-ripened cheese.</title>
        <authorList>
            <consortium name="US DOE Joint Genome Institute (JGI-PGF)"/>
            <person name="Walter F."/>
            <person name="Albersmeier A."/>
            <person name="Kalinowski J."/>
            <person name="Ruckert C."/>
        </authorList>
    </citation>
    <scope>NUCLEOTIDE SEQUENCE [LARGE SCALE GENOMIC DNA]</scope>
    <source>
        <strain evidence="16 17">CGMCC 1.16330</strain>
    </source>
</reference>
<evidence type="ECO:0000256" key="10">
    <source>
        <dbReference type="ARBA" id="ARBA00023004"/>
    </source>
</evidence>
<keyword evidence="10" id="KW-0408">Iron</keyword>
<dbReference type="Gene3D" id="2.40.30.10">
    <property type="entry name" value="Translation factors"/>
    <property type="match status" value="1"/>
</dbReference>
<dbReference type="GO" id="GO:0051537">
    <property type="term" value="F:2 iron, 2 sulfur cluster binding"/>
    <property type="evidence" value="ECO:0007669"/>
    <property type="project" value="UniProtKB-KW"/>
</dbReference>
<feature type="chain" id="PRO_5035159268" description="FAD-binding FR-type domain-containing protein" evidence="14">
    <location>
        <begin position="21"/>
        <end position="476"/>
    </location>
</feature>
<dbReference type="GO" id="GO:0050660">
    <property type="term" value="F:flavin adenine dinucleotide binding"/>
    <property type="evidence" value="ECO:0007669"/>
    <property type="project" value="TreeGrafter"/>
</dbReference>
<keyword evidence="5" id="KW-0001">2Fe-2S</keyword>
<dbReference type="SUPFAM" id="SSF63380">
    <property type="entry name" value="Riboflavin synthase domain-like"/>
    <property type="match status" value="1"/>
</dbReference>
<keyword evidence="14" id="KW-0732">Signal</keyword>
<organism evidence="16 17">
    <name type="scientific">Caldovatus sediminis</name>
    <dbReference type="NCBI Taxonomy" id="2041189"/>
    <lineage>
        <taxon>Bacteria</taxon>
        <taxon>Pseudomonadati</taxon>
        <taxon>Pseudomonadota</taxon>
        <taxon>Alphaproteobacteria</taxon>
        <taxon>Acetobacterales</taxon>
        <taxon>Roseomonadaceae</taxon>
        <taxon>Caldovatus</taxon>
    </lineage>
</organism>
<evidence type="ECO:0000256" key="8">
    <source>
        <dbReference type="ARBA" id="ARBA00022989"/>
    </source>
</evidence>
<dbReference type="Gene3D" id="3.40.50.80">
    <property type="entry name" value="Nucleotide-binding domain of ferredoxin-NADP reductase (FNR) module"/>
    <property type="match status" value="1"/>
</dbReference>
<feature type="transmembrane region" description="Helical" evidence="13">
    <location>
        <begin position="456"/>
        <end position="473"/>
    </location>
</feature>
<dbReference type="AlphaFoldDB" id="A0A8J3ECL3"/>
<evidence type="ECO:0000256" key="3">
    <source>
        <dbReference type="ARBA" id="ARBA00022630"/>
    </source>
</evidence>
<dbReference type="Proteomes" id="UP000597507">
    <property type="component" value="Unassembled WGS sequence"/>
</dbReference>
<keyword evidence="11" id="KW-0411">Iron-sulfur</keyword>
<evidence type="ECO:0000256" key="12">
    <source>
        <dbReference type="ARBA" id="ARBA00023136"/>
    </source>
</evidence>
<comment type="cofactor">
    <cofactor evidence="1">
        <name>FAD</name>
        <dbReference type="ChEBI" id="CHEBI:57692"/>
    </cofactor>
</comment>
<dbReference type="GO" id="GO:0046872">
    <property type="term" value="F:metal ion binding"/>
    <property type="evidence" value="ECO:0007669"/>
    <property type="project" value="UniProtKB-KW"/>
</dbReference>
<evidence type="ECO:0000256" key="9">
    <source>
        <dbReference type="ARBA" id="ARBA00023002"/>
    </source>
</evidence>
<feature type="domain" description="FAD-binding FR-type" evidence="15">
    <location>
        <begin position="207"/>
        <end position="307"/>
    </location>
</feature>
<keyword evidence="6" id="KW-0479">Metal-binding</keyword>
<dbReference type="EMBL" id="BMKS01000006">
    <property type="protein sequence ID" value="GGG34079.1"/>
    <property type="molecule type" value="Genomic_DNA"/>
</dbReference>
<dbReference type="Pfam" id="PF01794">
    <property type="entry name" value="Ferric_reduct"/>
    <property type="match status" value="1"/>
</dbReference>
<keyword evidence="7" id="KW-0274">FAD</keyword>
<dbReference type="SUPFAM" id="SSF52343">
    <property type="entry name" value="Ferredoxin reductase-like, C-terminal NADP-linked domain"/>
    <property type="match status" value="1"/>
</dbReference>
<dbReference type="Pfam" id="PF00175">
    <property type="entry name" value="NAD_binding_1"/>
    <property type="match status" value="1"/>
</dbReference>
<evidence type="ECO:0000256" key="4">
    <source>
        <dbReference type="ARBA" id="ARBA00022692"/>
    </source>
</evidence>
<name>A0A8J3ECL3_9PROT</name>
<dbReference type="PANTHER" id="PTHR47354:SF8">
    <property type="entry name" value="1,2-PHENYLACETYL-COA EPOXIDASE, SUBUNIT E"/>
    <property type="match status" value="1"/>
</dbReference>
<dbReference type="InterPro" id="IPR039261">
    <property type="entry name" value="FNR_nucleotide-bd"/>
</dbReference>
<evidence type="ECO:0000256" key="6">
    <source>
        <dbReference type="ARBA" id="ARBA00022723"/>
    </source>
</evidence>
<protein>
    <recommendedName>
        <fullName evidence="15">FAD-binding FR-type domain-containing protein</fullName>
    </recommendedName>
</protein>
<evidence type="ECO:0000313" key="17">
    <source>
        <dbReference type="Proteomes" id="UP000597507"/>
    </source>
</evidence>
<comment type="subcellular location">
    <subcellularLocation>
        <location evidence="2">Membrane</location>
        <topology evidence="2">Multi-pass membrane protein</topology>
    </subcellularLocation>
</comment>
<evidence type="ECO:0000256" key="1">
    <source>
        <dbReference type="ARBA" id="ARBA00001974"/>
    </source>
</evidence>
<keyword evidence="3" id="KW-0285">Flavoprotein</keyword>
<dbReference type="InterPro" id="IPR017938">
    <property type="entry name" value="Riboflavin_synthase-like_b-brl"/>
</dbReference>
<dbReference type="InterPro" id="IPR050415">
    <property type="entry name" value="MRET"/>
</dbReference>
<feature type="transmembrane region" description="Helical" evidence="13">
    <location>
        <begin position="76"/>
        <end position="98"/>
    </location>
</feature>
<evidence type="ECO:0000256" key="2">
    <source>
        <dbReference type="ARBA" id="ARBA00004141"/>
    </source>
</evidence>
<feature type="signal peptide" evidence="14">
    <location>
        <begin position="1"/>
        <end position="20"/>
    </location>
</feature>
<dbReference type="InterPro" id="IPR001433">
    <property type="entry name" value="OxRdtase_FAD/NAD-bd"/>
</dbReference>
<dbReference type="PRINTS" id="PR00410">
    <property type="entry name" value="PHEHYDRXLASE"/>
</dbReference>
<sequence>MRRGLPGPLLAALYPAAALAVLAAAAAFGPEPLDAWAELGSAAGLAAGAMLLLQFLTSGRFEAIAGRVGLDVTMGFHRLAGIAVGLVALLHLLALAAAGAEDPGAALARLGRMATAPGLLSGTLALAALLALIGLALGRERLAFRYHLWRAGHGALAALAALLLVDHALRHGTYLRAHPVVGAVGLALVAVAAASLLEVWVLRAWRAARQDWRVEAVRSLAPGLWEVTLRQHAGAPFRFAAGQFVWVVFGRRHPVSDNPFSIASAPEEWPLLRLVIQEAGDMTRRIGALAPGTPAALDGPHGALTVAGRRAESLLLVAGGVGIAPIIGILRHLAARGEARPVRVLVATRRPEQQVFREEIAAMRGRLDLVATHLVDAPAPPGWTGGVGPVSEAALAELLRGLDPRRTLALLCGPVPMMEAAAGALERLGVPAGRIRYERFDYGAPGDREGRRLRRAFLLMLGAVALGVLAFALRGA</sequence>
<dbReference type="GO" id="GO:0016491">
    <property type="term" value="F:oxidoreductase activity"/>
    <property type="evidence" value="ECO:0007669"/>
    <property type="project" value="UniProtKB-KW"/>
</dbReference>
<evidence type="ECO:0000259" key="15">
    <source>
        <dbReference type="PROSITE" id="PS51384"/>
    </source>
</evidence>
<proteinExistence type="predicted"/>
<comment type="caution">
    <text evidence="16">The sequence shown here is derived from an EMBL/GenBank/DDBJ whole genome shotgun (WGS) entry which is preliminary data.</text>
</comment>
<feature type="transmembrane region" description="Helical" evidence="13">
    <location>
        <begin position="35"/>
        <end position="56"/>
    </location>
</feature>
<keyword evidence="12 13" id="KW-0472">Membrane</keyword>
<gene>
    <name evidence="16" type="ORF">GCM10010964_22550</name>
</gene>
<evidence type="ECO:0000256" key="13">
    <source>
        <dbReference type="SAM" id="Phobius"/>
    </source>
</evidence>
<feature type="transmembrane region" description="Helical" evidence="13">
    <location>
        <begin position="181"/>
        <end position="202"/>
    </location>
</feature>
<evidence type="ECO:0000256" key="14">
    <source>
        <dbReference type="SAM" id="SignalP"/>
    </source>
</evidence>
<keyword evidence="4 13" id="KW-0812">Transmembrane</keyword>
<evidence type="ECO:0000256" key="5">
    <source>
        <dbReference type="ARBA" id="ARBA00022714"/>
    </source>
</evidence>
<dbReference type="PANTHER" id="PTHR47354">
    <property type="entry name" value="NADH OXIDOREDUCTASE HCR"/>
    <property type="match status" value="1"/>
</dbReference>
<accession>A0A8J3ECL3</accession>
<dbReference type="RefSeq" id="WP_188900218.1">
    <property type="nucleotide sequence ID" value="NZ_BMKS01000006.1"/>
</dbReference>
<keyword evidence="9" id="KW-0560">Oxidoreductase</keyword>
<feature type="transmembrane region" description="Helical" evidence="13">
    <location>
        <begin position="118"/>
        <end position="137"/>
    </location>
</feature>
<dbReference type="InterPro" id="IPR013130">
    <property type="entry name" value="Fe3_Rdtase_TM_dom"/>
</dbReference>
<keyword evidence="8 13" id="KW-1133">Transmembrane helix</keyword>